<keyword evidence="11" id="KW-1185">Reference proteome</keyword>
<feature type="short sequence motif" description="Q motif" evidence="5">
    <location>
        <begin position="59"/>
        <end position="87"/>
    </location>
</feature>
<evidence type="ECO:0000256" key="5">
    <source>
        <dbReference type="PROSITE-ProRule" id="PRU00552"/>
    </source>
</evidence>
<dbReference type="EMBL" id="GG745331">
    <property type="protein sequence ID" value="KNE57103.1"/>
    <property type="molecule type" value="Genomic_DNA"/>
</dbReference>
<proteinExistence type="predicted"/>
<dbReference type="InterPro" id="IPR014001">
    <property type="entry name" value="Helicase_ATP-bd"/>
</dbReference>
<keyword evidence="2" id="KW-0378">Hydrolase</keyword>
<dbReference type="SMART" id="SM00487">
    <property type="entry name" value="DEXDc"/>
    <property type="match status" value="1"/>
</dbReference>
<keyword evidence="1" id="KW-0547">Nucleotide-binding</keyword>
<feature type="domain" description="DEAD-box RNA helicase Q" evidence="9">
    <location>
        <begin position="59"/>
        <end position="87"/>
    </location>
</feature>
<keyword evidence="3" id="KW-0347">Helicase</keyword>
<sequence>MNPFTLVRLLSRPPEPARRRAFHATATAHGGGRLSKSKDEQDHVRKSATVAIDPKATTASFKQLGLRPALCDALARAGISRATPLQAAMIPLVLTTRRDLLVRDVTGSGKTLGATLALLSLTQTPERQPFPDPDPPTEASGEIPTARGKFRFVSPRHVLVVPHGDLALQVAAWVRALLSEDQFPDLSCVLQTAFVPPPPINLSGFDGAARRVLIQQRAAQSPTYGAYATPHLLIGTPRRLLEEFQAGTLDVRRIDTIAIDEIDSLTPPISKYNPKARLNRQRHPKPIETFLDDITRERTPPEARDLPKDADPRGSKLARARAKAKPRVIALSATASAAVRDHLRFRGWLDVTKLRVLDTTGTVRASARLEHVALCVAPGKAAVTNVLVEAKAQAAERARRAVLQSGPGARREFDRDEDDADADDRRVPTPSINDLTSAVVAYCRHHNVRRALVFPCVSGMGVSAVADALNGYYQVRAAYLTKEYLLGLERTLTGEDADDGKTLRATVVSADGARGLDFAHESHVFVLGAPADANTYLHVAGRVGRLGRGVGTVVSLIAPAHATKMATILRSITTGASSKDKNDGQEEVAAGANVINLDEAELAIIRGGGSV</sequence>
<dbReference type="GO" id="GO:0005524">
    <property type="term" value="F:ATP binding"/>
    <property type="evidence" value="ECO:0007669"/>
    <property type="project" value="UniProtKB-KW"/>
</dbReference>
<gene>
    <name evidence="10" type="ORF">AMAG_02853</name>
</gene>
<evidence type="ECO:0008006" key="12">
    <source>
        <dbReference type="Google" id="ProtNLM"/>
    </source>
</evidence>
<feature type="region of interest" description="Disordered" evidence="6">
    <location>
        <begin position="24"/>
        <end position="47"/>
    </location>
</feature>
<dbReference type="Proteomes" id="UP000054350">
    <property type="component" value="Unassembled WGS sequence"/>
</dbReference>
<reference evidence="10 11" key="1">
    <citation type="submission" date="2009-11" db="EMBL/GenBank/DDBJ databases">
        <title>Annotation of Allomyces macrogynus ATCC 38327.</title>
        <authorList>
            <consortium name="The Broad Institute Genome Sequencing Platform"/>
            <person name="Russ C."/>
            <person name="Cuomo C."/>
            <person name="Burger G."/>
            <person name="Gray M.W."/>
            <person name="Holland P.W.H."/>
            <person name="King N."/>
            <person name="Lang F.B.F."/>
            <person name="Roger A.J."/>
            <person name="Ruiz-Trillo I."/>
            <person name="Young S.K."/>
            <person name="Zeng Q."/>
            <person name="Gargeya S."/>
            <person name="Fitzgerald M."/>
            <person name="Haas B."/>
            <person name="Abouelleil A."/>
            <person name="Alvarado L."/>
            <person name="Arachchi H.M."/>
            <person name="Berlin A."/>
            <person name="Chapman S.B."/>
            <person name="Gearin G."/>
            <person name="Goldberg J."/>
            <person name="Griggs A."/>
            <person name="Gujja S."/>
            <person name="Hansen M."/>
            <person name="Heiman D."/>
            <person name="Howarth C."/>
            <person name="Larimer J."/>
            <person name="Lui A."/>
            <person name="MacDonald P.J.P."/>
            <person name="McCowen C."/>
            <person name="Montmayeur A."/>
            <person name="Murphy C."/>
            <person name="Neiman D."/>
            <person name="Pearson M."/>
            <person name="Priest M."/>
            <person name="Roberts A."/>
            <person name="Saif S."/>
            <person name="Shea T."/>
            <person name="Sisk P."/>
            <person name="Stolte C."/>
            <person name="Sykes S."/>
            <person name="Wortman J."/>
            <person name="Nusbaum C."/>
            <person name="Birren B."/>
        </authorList>
    </citation>
    <scope>NUCLEOTIDE SEQUENCE [LARGE SCALE GENOMIC DNA]</scope>
    <source>
        <strain evidence="10 11">ATCC 38327</strain>
    </source>
</reference>
<evidence type="ECO:0000256" key="6">
    <source>
        <dbReference type="SAM" id="MobiDB-lite"/>
    </source>
</evidence>
<dbReference type="VEuPathDB" id="FungiDB:AMAG_02853"/>
<feature type="domain" description="Helicase C-terminal" evidence="8">
    <location>
        <begin position="434"/>
        <end position="589"/>
    </location>
</feature>
<dbReference type="InterPro" id="IPR014014">
    <property type="entry name" value="RNA_helicase_DEAD_Q_motif"/>
</dbReference>
<evidence type="ECO:0000256" key="1">
    <source>
        <dbReference type="ARBA" id="ARBA00022741"/>
    </source>
</evidence>
<dbReference type="OMA" id="RDEPRMM"/>
<dbReference type="GO" id="GO:0016787">
    <property type="term" value="F:hydrolase activity"/>
    <property type="evidence" value="ECO:0007669"/>
    <property type="project" value="UniProtKB-KW"/>
</dbReference>
<dbReference type="eggNOG" id="KOG0327">
    <property type="taxonomic scope" value="Eukaryota"/>
</dbReference>
<evidence type="ECO:0000313" key="11">
    <source>
        <dbReference type="Proteomes" id="UP000054350"/>
    </source>
</evidence>
<feature type="region of interest" description="Disordered" evidence="6">
    <location>
        <begin position="400"/>
        <end position="428"/>
    </location>
</feature>
<accession>A0A0L0S3I1</accession>
<dbReference type="InterPro" id="IPR011545">
    <property type="entry name" value="DEAD/DEAH_box_helicase_dom"/>
</dbReference>
<reference evidence="11" key="2">
    <citation type="submission" date="2009-11" db="EMBL/GenBank/DDBJ databases">
        <title>The Genome Sequence of Allomyces macrogynus strain ATCC 38327.</title>
        <authorList>
            <consortium name="The Broad Institute Genome Sequencing Platform"/>
            <person name="Russ C."/>
            <person name="Cuomo C."/>
            <person name="Shea T."/>
            <person name="Young S.K."/>
            <person name="Zeng Q."/>
            <person name="Koehrsen M."/>
            <person name="Haas B."/>
            <person name="Borodovsky M."/>
            <person name="Guigo R."/>
            <person name="Alvarado L."/>
            <person name="Berlin A."/>
            <person name="Borenstein D."/>
            <person name="Chen Z."/>
            <person name="Engels R."/>
            <person name="Freedman E."/>
            <person name="Gellesch M."/>
            <person name="Goldberg J."/>
            <person name="Griggs A."/>
            <person name="Gujja S."/>
            <person name="Heiman D."/>
            <person name="Hepburn T."/>
            <person name="Howarth C."/>
            <person name="Jen D."/>
            <person name="Larson L."/>
            <person name="Lewis B."/>
            <person name="Mehta T."/>
            <person name="Park D."/>
            <person name="Pearson M."/>
            <person name="Roberts A."/>
            <person name="Saif S."/>
            <person name="Shenoy N."/>
            <person name="Sisk P."/>
            <person name="Stolte C."/>
            <person name="Sykes S."/>
            <person name="Walk T."/>
            <person name="White J."/>
            <person name="Yandava C."/>
            <person name="Burger G."/>
            <person name="Gray M.W."/>
            <person name="Holland P.W.H."/>
            <person name="King N."/>
            <person name="Lang F.B.F."/>
            <person name="Roger A.J."/>
            <person name="Ruiz-Trillo I."/>
            <person name="Lander E."/>
            <person name="Nusbaum C."/>
        </authorList>
    </citation>
    <scope>NUCLEOTIDE SEQUENCE [LARGE SCALE GENOMIC DNA]</scope>
    <source>
        <strain evidence="11">ATCC 38327</strain>
    </source>
</reference>
<dbReference type="SUPFAM" id="SSF52540">
    <property type="entry name" value="P-loop containing nucleoside triphosphate hydrolases"/>
    <property type="match status" value="2"/>
</dbReference>
<dbReference type="PANTHER" id="PTHR47960">
    <property type="entry name" value="DEAD-BOX ATP-DEPENDENT RNA HELICASE 50"/>
    <property type="match status" value="1"/>
</dbReference>
<dbReference type="PROSITE" id="PS51195">
    <property type="entry name" value="Q_MOTIF"/>
    <property type="match status" value="1"/>
</dbReference>
<dbReference type="GO" id="GO:0003724">
    <property type="term" value="F:RNA helicase activity"/>
    <property type="evidence" value="ECO:0007669"/>
    <property type="project" value="InterPro"/>
</dbReference>
<dbReference type="InterPro" id="IPR001650">
    <property type="entry name" value="Helicase_C-like"/>
</dbReference>
<feature type="compositionally biased region" description="Basic and acidic residues" evidence="6">
    <location>
        <begin position="36"/>
        <end position="45"/>
    </location>
</feature>
<feature type="compositionally biased region" description="Basic and acidic residues" evidence="6">
    <location>
        <begin position="293"/>
        <end position="314"/>
    </location>
</feature>
<evidence type="ECO:0000256" key="2">
    <source>
        <dbReference type="ARBA" id="ARBA00022801"/>
    </source>
</evidence>
<evidence type="ECO:0000313" key="10">
    <source>
        <dbReference type="EMBL" id="KNE57103.1"/>
    </source>
</evidence>
<dbReference type="Gene3D" id="3.40.50.300">
    <property type="entry name" value="P-loop containing nucleotide triphosphate hydrolases"/>
    <property type="match status" value="2"/>
</dbReference>
<name>A0A0L0S3I1_ALLM3</name>
<feature type="region of interest" description="Disordered" evidence="6">
    <location>
        <begin position="287"/>
        <end position="321"/>
    </location>
</feature>
<evidence type="ECO:0000259" key="7">
    <source>
        <dbReference type="PROSITE" id="PS51192"/>
    </source>
</evidence>
<evidence type="ECO:0000256" key="3">
    <source>
        <dbReference type="ARBA" id="ARBA00022806"/>
    </source>
</evidence>
<feature type="domain" description="Helicase ATP-binding" evidence="7">
    <location>
        <begin position="91"/>
        <end position="353"/>
    </location>
</feature>
<organism evidence="10 11">
    <name type="scientific">Allomyces macrogynus (strain ATCC 38327)</name>
    <name type="common">Allomyces javanicus var. macrogynus</name>
    <dbReference type="NCBI Taxonomy" id="578462"/>
    <lineage>
        <taxon>Eukaryota</taxon>
        <taxon>Fungi</taxon>
        <taxon>Fungi incertae sedis</taxon>
        <taxon>Blastocladiomycota</taxon>
        <taxon>Blastocladiomycetes</taxon>
        <taxon>Blastocladiales</taxon>
        <taxon>Blastocladiaceae</taxon>
        <taxon>Allomyces</taxon>
    </lineage>
</organism>
<dbReference type="AlphaFoldDB" id="A0A0L0S3I1"/>
<dbReference type="InterPro" id="IPR027417">
    <property type="entry name" value="P-loop_NTPase"/>
</dbReference>
<dbReference type="STRING" id="578462.A0A0L0S3I1"/>
<dbReference type="Pfam" id="PF00270">
    <property type="entry name" value="DEAD"/>
    <property type="match status" value="1"/>
</dbReference>
<evidence type="ECO:0000259" key="8">
    <source>
        <dbReference type="PROSITE" id="PS51194"/>
    </source>
</evidence>
<keyword evidence="4" id="KW-0067">ATP-binding</keyword>
<dbReference type="PROSITE" id="PS51192">
    <property type="entry name" value="HELICASE_ATP_BIND_1"/>
    <property type="match status" value="1"/>
</dbReference>
<dbReference type="PROSITE" id="PS51194">
    <property type="entry name" value="HELICASE_CTER"/>
    <property type="match status" value="1"/>
</dbReference>
<evidence type="ECO:0000259" key="9">
    <source>
        <dbReference type="PROSITE" id="PS51195"/>
    </source>
</evidence>
<dbReference type="GO" id="GO:0003676">
    <property type="term" value="F:nucleic acid binding"/>
    <property type="evidence" value="ECO:0007669"/>
    <property type="project" value="InterPro"/>
</dbReference>
<protein>
    <recommendedName>
        <fullName evidence="12">P-loop containing nucleoside triphosphate hydrolase protein</fullName>
    </recommendedName>
</protein>
<evidence type="ECO:0000256" key="4">
    <source>
        <dbReference type="ARBA" id="ARBA00022840"/>
    </source>
</evidence>
<dbReference type="OrthoDB" id="10256233at2759"/>